<keyword evidence="7" id="KW-1185">Reference proteome</keyword>
<dbReference type="AlphaFoldDB" id="A0A371P2J3"/>
<accession>A0A371P2J3</accession>
<dbReference type="SUPFAM" id="SSF51735">
    <property type="entry name" value="NAD(P)-binding Rossmann-fold domains"/>
    <property type="match status" value="1"/>
</dbReference>
<comment type="caution">
    <text evidence="6">The sequence shown here is derived from an EMBL/GenBank/DDBJ whole genome shotgun (WGS) entry which is preliminary data.</text>
</comment>
<dbReference type="PANTHER" id="PTHR43943:SF17">
    <property type="entry name" value="3-PHENYLPROPIONATE-DIHYDRODIOL_CINNAMIC ACID-DIHYDRODIOL DEHYDROGENASE"/>
    <property type="match status" value="1"/>
</dbReference>
<dbReference type="InterPro" id="IPR002347">
    <property type="entry name" value="SDR_fam"/>
</dbReference>
<evidence type="ECO:0000256" key="1">
    <source>
        <dbReference type="ARBA" id="ARBA00006484"/>
    </source>
</evidence>
<dbReference type="InterPro" id="IPR057326">
    <property type="entry name" value="KR_dom"/>
</dbReference>
<dbReference type="PRINTS" id="PR00081">
    <property type="entry name" value="GDHRDH"/>
</dbReference>
<reference evidence="6 7" key="1">
    <citation type="submission" date="2018-08" db="EMBL/GenBank/DDBJ databases">
        <title>Aeromicrobium sp. M2KJ-4, whole genome shotgun sequence.</title>
        <authorList>
            <person name="Tuo L."/>
        </authorList>
    </citation>
    <scope>NUCLEOTIDE SEQUENCE [LARGE SCALE GENOMIC DNA]</scope>
    <source>
        <strain evidence="6 7">M2KJ-4</strain>
    </source>
</reference>
<evidence type="ECO:0000256" key="3">
    <source>
        <dbReference type="ARBA" id="ARBA00023002"/>
    </source>
</evidence>
<dbReference type="EMBL" id="QUBR01000002">
    <property type="protein sequence ID" value="REK70167.1"/>
    <property type="molecule type" value="Genomic_DNA"/>
</dbReference>
<keyword evidence="3" id="KW-0560">Oxidoreductase</keyword>
<dbReference type="InterPro" id="IPR036291">
    <property type="entry name" value="NAD(P)-bd_dom_sf"/>
</dbReference>
<evidence type="ECO:0000256" key="4">
    <source>
        <dbReference type="ARBA" id="ARBA00023027"/>
    </source>
</evidence>
<evidence type="ECO:0000313" key="7">
    <source>
        <dbReference type="Proteomes" id="UP000265581"/>
    </source>
</evidence>
<proteinExistence type="inferred from homology"/>
<dbReference type="OrthoDB" id="9803628at2"/>
<feature type="domain" description="Ketoreductase" evidence="5">
    <location>
        <begin position="8"/>
        <end position="182"/>
    </location>
</feature>
<evidence type="ECO:0000259" key="5">
    <source>
        <dbReference type="SMART" id="SM00822"/>
    </source>
</evidence>
<dbReference type="Pfam" id="PF13561">
    <property type="entry name" value="adh_short_C2"/>
    <property type="match status" value="1"/>
</dbReference>
<gene>
    <name evidence="6" type="ORF">DX116_13460</name>
</gene>
<dbReference type="SMART" id="SM00822">
    <property type="entry name" value="PKS_KR"/>
    <property type="match status" value="1"/>
</dbReference>
<keyword evidence="2" id="KW-0058">Aromatic hydrocarbons catabolism</keyword>
<dbReference type="PROSITE" id="PS00061">
    <property type="entry name" value="ADH_SHORT"/>
    <property type="match status" value="1"/>
</dbReference>
<keyword evidence="4" id="KW-0520">NAD</keyword>
<dbReference type="PRINTS" id="PR00080">
    <property type="entry name" value="SDRFAMILY"/>
</dbReference>
<dbReference type="GO" id="GO:0016491">
    <property type="term" value="F:oxidoreductase activity"/>
    <property type="evidence" value="ECO:0007669"/>
    <property type="project" value="UniProtKB-KW"/>
</dbReference>
<dbReference type="PANTHER" id="PTHR43943">
    <property type="entry name" value="DEHYDROGENASE/REDUCTASE (SDR FAMILY) MEMBER 4"/>
    <property type="match status" value="1"/>
</dbReference>
<name>A0A371P2J3_9ACTN</name>
<dbReference type="FunFam" id="3.40.50.720:FF:000084">
    <property type="entry name" value="Short-chain dehydrogenase reductase"/>
    <property type="match status" value="1"/>
</dbReference>
<protein>
    <submittedName>
        <fullName evidence="6">SDR family NAD(P)-dependent oxidoreductase</fullName>
    </submittedName>
</protein>
<dbReference type="InterPro" id="IPR020904">
    <property type="entry name" value="Sc_DH/Rdtase_CS"/>
</dbReference>
<dbReference type="RefSeq" id="WP_119704765.1">
    <property type="nucleotide sequence ID" value="NZ_JBHSOI010000002.1"/>
</dbReference>
<dbReference type="Gene3D" id="3.40.50.720">
    <property type="entry name" value="NAD(P)-binding Rossmann-like Domain"/>
    <property type="match status" value="1"/>
</dbReference>
<organism evidence="6 7">
    <name type="scientific">Aeromicrobium endophyticum</name>
    <dbReference type="NCBI Taxonomy" id="2292704"/>
    <lineage>
        <taxon>Bacteria</taxon>
        <taxon>Bacillati</taxon>
        <taxon>Actinomycetota</taxon>
        <taxon>Actinomycetes</taxon>
        <taxon>Propionibacteriales</taxon>
        <taxon>Nocardioidaceae</taxon>
        <taxon>Aeromicrobium</taxon>
    </lineage>
</organism>
<dbReference type="CDD" id="cd05233">
    <property type="entry name" value="SDR_c"/>
    <property type="match status" value="1"/>
</dbReference>
<evidence type="ECO:0000313" key="6">
    <source>
        <dbReference type="EMBL" id="REK70167.1"/>
    </source>
</evidence>
<sequence length="249" mass="25080">MTQVLAGKVAVITGGTSGIGLAIAQRYAAEGARVFVTGRRQHALDDAVATIGGDATGVLADASKADDVAALFDVVREKAGRIDVLVANAGGGSFAPLGAITEEQYHDTFDSNVKGTLLTVQGSLPLLADGASVVLMSSSSATMGGAAFSIYAASKAAIRNFARSWALDLKERGIRVNALAPGPTRTPGLVGLVPEDQQQGLLDTFASELPSGRVAAASEIAAAALFLASPDSSFVNGSELAADGGHAQV</sequence>
<evidence type="ECO:0000256" key="2">
    <source>
        <dbReference type="ARBA" id="ARBA00022797"/>
    </source>
</evidence>
<comment type="similarity">
    <text evidence="1">Belongs to the short-chain dehydrogenases/reductases (SDR) family.</text>
</comment>
<dbReference type="Proteomes" id="UP000265581">
    <property type="component" value="Unassembled WGS sequence"/>
</dbReference>